<evidence type="ECO:0000313" key="3">
    <source>
        <dbReference type="EMBL" id="TDQ53244.1"/>
    </source>
</evidence>
<sequence length="302" mass="33487">MPSVNRIALVTDEASLPIDYDMPLLLDACQETGLKAETCSWEDPGVHWRGFDAVLLRSPWSYVERLPDFLAWCESVTALTRLFNPLRVSRWSLDKHYMADLSAHGVPVVPSGFVGPGADPFPAWRGFLAEHPGAGEFVVKPTVGAYSKDVRRFTRSSEPEAVRHVSRLLDKGRHVLLQPYVESVDRDGETDLVYFSGVYSHAIRKSAMLMPDGTVNVPTFESRRAREATEDERAVASAALDAAVSHLGLRRPLLYARVDLIRGADRSPVVLEVELCEPSLNLSFAEGSALRFARALADRLRS</sequence>
<dbReference type="Gene3D" id="3.30.470.20">
    <property type="entry name" value="ATP-grasp fold, B domain"/>
    <property type="match status" value="1"/>
</dbReference>
<feature type="domain" description="ATP-grasp" evidence="2">
    <location>
        <begin position="98"/>
        <end position="301"/>
    </location>
</feature>
<dbReference type="AlphaFoldDB" id="A0A4R6UZZ1"/>
<keyword evidence="1" id="KW-0067">ATP-binding</keyword>
<dbReference type="RefSeq" id="WP_341770532.1">
    <property type="nucleotide sequence ID" value="NZ_SNYN01000004.1"/>
</dbReference>
<dbReference type="PANTHER" id="PTHR39217">
    <property type="match status" value="1"/>
</dbReference>
<keyword evidence="3" id="KW-0436">Ligase</keyword>
<dbReference type="PANTHER" id="PTHR39217:SF1">
    <property type="entry name" value="GLUTATHIONE SYNTHETASE"/>
    <property type="match status" value="1"/>
</dbReference>
<dbReference type="InterPro" id="IPR053191">
    <property type="entry name" value="DcsG_Biosynth_Enzyme"/>
</dbReference>
<dbReference type="SUPFAM" id="SSF56059">
    <property type="entry name" value="Glutathione synthetase ATP-binding domain-like"/>
    <property type="match status" value="1"/>
</dbReference>
<dbReference type="PROSITE" id="PS50975">
    <property type="entry name" value="ATP_GRASP"/>
    <property type="match status" value="1"/>
</dbReference>
<dbReference type="InterPro" id="IPR011761">
    <property type="entry name" value="ATP-grasp"/>
</dbReference>
<dbReference type="EMBL" id="SNYN01000004">
    <property type="protein sequence ID" value="TDQ53244.1"/>
    <property type="molecule type" value="Genomic_DNA"/>
</dbReference>
<accession>A0A4R6UZZ1</accession>
<protein>
    <submittedName>
        <fullName evidence="3">O-ureido-D-serine cyclo-ligase</fullName>
    </submittedName>
</protein>
<keyword evidence="4" id="KW-1185">Reference proteome</keyword>
<evidence type="ECO:0000259" key="2">
    <source>
        <dbReference type="PROSITE" id="PS50975"/>
    </source>
</evidence>
<gene>
    <name evidence="3" type="ORF">EV190_10433</name>
</gene>
<dbReference type="Proteomes" id="UP000295281">
    <property type="component" value="Unassembled WGS sequence"/>
</dbReference>
<dbReference type="GO" id="GO:0005524">
    <property type="term" value="F:ATP binding"/>
    <property type="evidence" value="ECO:0007669"/>
    <property type="project" value="UniProtKB-UniRule"/>
</dbReference>
<keyword evidence="1" id="KW-0547">Nucleotide-binding</keyword>
<comment type="caution">
    <text evidence="3">The sequence shown here is derived from an EMBL/GenBank/DDBJ whole genome shotgun (WGS) entry which is preliminary data.</text>
</comment>
<evidence type="ECO:0000256" key="1">
    <source>
        <dbReference type="PROSITE-ProRule" id="PRU00409"/>
    </source>
</evidence>
<organism evidence="3 4">
    <name type="scientific">Actinorugispora endophytica</name>
    <dbReference type="NCBI Taxonomy" id="1605990"/>
    <lineage>
        <taxon>Bacteria</taxon>
        <taxon>Bacillati</taxon>
        <taxon>Actinomycetota</taxon>
        <taxon>Actinomycetes</taxon>
        <taxon>Streptosporangiales</taxon>
        <taxon>Nocardiopsidaceae</taxon>
        <taxon>Actinorugispora</taxon>
    </lineage>
</organism>
<evidence type="ECO:0000313" key="4">
    <source>
        <dbReference type="Proteomes" id="UP000295281"/>
    </source>
</evidence>
<dbReference type="GO" id="GO:0016874">
    <property type="term" value="F:ligase activity"/>
    <property type="evidence" value="ECO:0007669"/>
    <property type="project" value="UniProtKB-KW"/>
</dbReference>
<proteinExistence type="predicted"/>
<name>A0A4R6UZZ1_9ACTN</name>
<dbReference type="GO" id="GO:0046872">
    <property type="term" value="F:metal ion binding"/>
    <property type="evidence" value="ECO:0007669"/>
    <property type="project" value="InterPro"/>
</dbReference>
<reference evidence="3 4" key="1">
    <citation type="submission" date="2019-03" db="EMBL/GenBank/DDBJ databases">
        <title>Genomic Encyclopedia of Type Strains, Phase IV (KMG-IV): sequencing the most valuable type-strain genomes for metagenomic binning, comparative biology and taxonomic classification.</title>
        <authorList>
            <person name="Goeker M."/>
        </authorList>
    </citation>
    <scope>NUCLEOTIDE SEQUENCE [LARGE SCALE GENOMIC DNA]</scope>
    <source>
        <strain evidence="3 4">DSM 46770</strain>
    </source>
</reference>